<evidence type="ECO:0000313" key="5">
    <source>
        <dbReference type="Proteomes" id="UP000307602"/>
    </source>
</evidence>
<evidence type="ECO:0000256" key="1">
    <source>
        <dbReference type="SAM" id="Coils"/>
    </source>
</evidence>
<dbReference type="Pfam" id="PF07508">
    <property type="entry name" value="Recombinase"/>
    <property type="match status" value="1"/>
</dbReference>
<dbReference type="Pfam" id="PF13408">
    <property type="entry name" value="Zn_ribbon_recom"/>
    <property type="match status" value="1"/>
</dbReference>
<dbReference type="InterPro" id="IPR050639">
    <property type="entry name" value="SSR_resolvase"/>
</dbReference>
<dbReference type="PROSITE" id="PS51736">
    <property type="entry name" value="RECOMBINASES_3"/>
    <property type="match status" value="1"/>
</dbReference>
<dbReference type="RefSeq" id="WP_135877035.1">
    <property type="nucleotide sequence ID" value="NZ_SRSO01000011.1"/>
</dbReference>
<feature type="domain" description="Resolvase/invertase-type recombinase catalytic" evidence="2">
    <location>
        <begin position="3"/>
        <end position="153"/>
    </location>
</feature>
<dbReference type="PANTHER" id="PTHR30461:SF23">
    <property type="entry name" value="DNA RECOMBINASE-RELATED"/>
    <property type="match status" value="1"/>
</dbReference>
<dbReference type="SUPFAM" id="SSF53041">
    <property type="entry name" value="Resolvase-like"/>
    <property type="match status" value="1"/>
</dbReference>
<name>A0A4S1DXS3_9FLAO</name>
<dbReference type="InterPro" id="IPR025827">
    <property type="entry name" value="Zn_ribbon_recom_dom"/>
</dbReference>
<dbReference type="InterPro" id="IPR011109">
    <property type="entry name" value="DNA_bind_recombinase_dom"/>
</dbReference>
<dbReference type="InterPro" id="IPR036162">
    <property type="entry name" value="Resolvase-like_N_sf"/>
</dbReference>
<dbReference type="EMBL" id="SRSO01000011">
    <property type="protein sequence ID" value="TGV02745.1"/>
    <property type="molecule type" value="Genomic_DNA"/>
</dbReference>
<comment type="caution">
    <text evidence="4">The sequence shown here is derived from an EMBL/GenBank/DDBJ whole genome shotgun (WGS) entry which is preliminary data.</text>
</comment>
<dbReference type="GO" id="GO:0003677">
    <property type="term" value="F:DNA binding"/>
    <property type="evidence" value="ECO:0007669"/>
    <property type="project" value="InterPro"/>
</dbReference>
<dbReference type="AlphaFoldDB" id="A0A4S1DXS3"/>
<protein>
    <submittedName>
        <fullName evidence="4">Recombinase family protein</fullName>
    </submittedName>
</protein>
<keyword evidence="5" id="KW-1185">Reference proteome</keyword>
<evidence type="ECO:0000259" key="2">
    <source>
        <dbReference type="PROSITE" id="PS51736"/>
    </source>
</evidence>
<gene>
    <name evidence="4" type="ORF">EM932_09960</name>
</gene>
<proteinExistence type="predicted"/>
<dbReference type="GO" id="GO:0000150">
    <property type="term" value="F:DNA strand exchange activity"/>
    <property type="evidence" value="ECO:0007669"/>
    <property type="project" value="InterPro"/>
</dbReference>
<dbReference type="OrthoDB" id="1094757at2"/>
<dbReference type="Gene3D" id="3.90.1750.20">
    <property type="entry name" value="Putative Large Serine Recombinase, Chain B, Domain 2"/>
    <property type="match status" value="1"/>
</dbReference>
<dbReference type="Gene3D" id="3.40.50.1390">
    <property type="entry name" value="Resolvase, N-terminal catalytic domain"/>
    <property type="match status" value="1"/>
</dbReference>
<dbReference type="SMART" id="SM00857">
    <property type="entry name" value="Resolvase"/>
    <property type="match status" value="1"/>
</dbReference>
<feature type="coiled-coil region" evidence="1">
    <location>
        <begin position="373"/>
        <end position="428"/>
    </location>
</feature>
<feature type="domain" description="Recombinase" evidence="3">
    <location>
        <begin position="161"/>
        <end position="287"/>
    </location>
</feature>
<evidence type="ECO:0000313" key="4">
    <source>
        <dbReference type="EMBL" id="TGV02745.1"/>
    </source>
</evidence>
<dbReference type="InterPro" id="IPR038109">
    <property type="entry name" value="DNA_bind_recomb_sf"/>
</dbReference>
<dbReference type="Pfam" id="PF00239">
    <property type="entry name" value="Resolvase"/>
    <property type="match status" value="1"/>
</dbReference>
<dbReference type="Proteomes" id="UP000307602">
    <property type="component" value="Unassembled WGS sequence"/>
</dbReference>
<dbReference type="PROSITE" id="PS51737">
    <property type="entry name" value="RECOMBINASE_DNA_BIND"/>
    <property type="match status" value="1"/>
</dbReference>
<dbReference type="CDD" id="cd00338">
    <property type="entry name" value="Ser_Recombinase"/>
    <property type="match status" value="1"/>
</dbReference>
<sequence length="575" mass="66926">MGKLAIYCRKSRDSKDRDSTSIDEQKIQGKETAAELGLEPLLFIEKTSSGKLDLKDRPVMVDMLQQISVKDSPIKAVFAYDTSRLYRNDETKGQFLAIIKRKNMELYFKSGRYDWNDPHAKLLHNILSATDEFFVDLTSMKIKDTLRSKAKDGKVNGAVLPYGYTKDENNYLKIDKEESKIIKKIFDDFIDGKTSTQIRNRLIDEEVPTRYNKIGGTNKIIHKERNETRVYNKSNSIWTNGTILQILRNPIYKGQRRWGKEFFDAPVIIVPVKWEKANKSYINRNKGSLRGKSTEHKYLLTPLLQCGCGQSLNGRSNKLENYYGCAGKRYKEKRCNSKYIPIRVLDAIIIQLVYGKLYDTVKKSLSGSNSDKRNELQARINNLESELKKIEANQIRIEDLLADDTITREKYLRQVKRLDDKANNILLEKSNIEESLKSIQGDTNILKELEELPNRLHSVMDYPFEDTHPGQMKQLIDVIFKGHLALKLPFLEKQKTIRKLIRNILVKWIPENRLFKLVISYRLPIDDEIYLMDSLTLHVVDAPKRAIQWVNRIRYEKHRDITIEATQKKLQGYIL</sequence>
<dbReference type="InterPro" id="IPR006119">
    <property type="entry name" value="Resolv_N"/>
</dbReference>
<dbReference type="PANTHER" id="PTHR30461">
    <property type="entry name" value="DNA-INVERTASE FROM LAMBDOID PROPHAGE"/>
    <property type="match status" value="1"/>
</dbReference>
<reference evidence="4 5" key="1">
    <citation type="submission" date="2019-04" db="EMBL/GenBank/DDBJ databases">
        <authorList>
            <person name="Liu A."/>
        </authorList>
    </citation>
    <scope>NUCLEOTIDE SEQUENCE [LARGE SCALE GENOMIC DNA]</scope>
    <source>
        <strain evidence="4 5">RZ03</strain>
    </source>
</reference>
<keyword evidence="1" id="KW-0175">Coiled coil</keyword>
<accession>A0A4S1DXS3</accession>
<evidence type="ECO:0000259" key="3">
    <source>
        <dbReference type="PROSITE" id="PS51737"/>
    </source>
</evidence>
<organism evidence="4 5">
    <name type="scientific">Flavivirga rizhaonensis</name>
    <dbReference type="NCBI Taxonomy" id="2559571"/>
    <lineage>
        <taxon>Bacteria</taxon>
        <taxon>Pseudomonadati</taxon>
        <taxon>Bacteroidota</taxon>
        <taxon>Flavobacteriia</taxon>
        <taxon>Flavobacteriales</taxon>
        <taxon>Flavobacteriaceae</taxon>
        <taxon>Flavivirga</taxon>
    </lineage>
</organism>